<keyword evidence="5" id="KW-0256">Endoplasmic reticulum</keyword>
<keyword evidence="15" id="KW-1185">Reference proteome</keyword>
<keyword evidence="10 13" id="KW-0472">Membrane</keyword>
<gene>
    <name evidence="14" type="ORF">SNE40_010961</name>
</gene>
<evidence type="ECO:0000313" key="14">
    <source>
        <dbReference type="EMBL" id="KAK6183486.1"/>
    </source>
</evidence>
<evidence type="ECO:0000256" key="13">
    <source>
        <dbReference type="SAM" id="Phobius"/>
    </source>
</evidence>
<reference evidence="14 15" key="1">
    <citation type="submission" date="2024-01" db="EMBL/GenBank/DDBJ databases">
        <title>The genome of the rayed Mediterranean limpet Patella caerulea (Linnaeus, 1758).</title>
        <authorList>
            <person name="Anh-Thu Weber A."/>
            <person name="Halstead-Nussloch G."/>
        </authorList>
    </citation>
    <scope>NUCLEOTIDE SEQUENCE [LARGE SCALE GENOMIC DNA]</scope>
    <source>
        <strain evidence="14">AATW-2023a</strain>
        <tissue evidence="14">Whole specimen</tissue>
    </source>
</reference>
<keyword evidence="3" id="KW-0444">Lipid biosynthesis</keyword>
<feature type="transmembrane region" description="Helical" evidence="13">
    <location>
        <begin position="54"/>
        <end position="73"/>
    </location>
</feature>
<evidence type="ECO:0000256" key="6">
    <source>
        <dbReference type="ARBA" id="ARBA00022955"/>
    </source>
</evidence>
<dbReference type="GO" id="GO:0030674">
    <property type="term" value="F:protein-macromolecule adaptor activity"/>
    <property type="evidence" value="ECO:0007669"/>
    <property type="project" value="TreeGrafter"/>
</dbReference>
<keyword evidence="4 13" id="KW-0812">Transmembrane</keyword>
<evidence type="ECO:0000256" key="5">
    <source>
        <dbReference type="ARBA" id="ARBA00022824"/>
    </source>
</evidence>
<comment type="similarity">
    <text evidence="2">Belongs to the ERG28 family.</text>
</comment>
<accession>A0AAN8JV78</accession>
<evidence type="ECO:0000256" key="11">
    <source>
        <dbReference type="ARBA" id="ARBA00023166"/>
    </source>
</evidence>
<evidence type="ECO:0000256" key="7">
    <source>
        <dbReference type="ARBA" id="ARBA00022989"/>
    </source>
</evidence>
<comment type="caution">
    <text evidence="14">The sequence shown here is derived from an EMBL/GenBank/DDBJ whole genome shotgun (WGS) entry which is preliminary data.</text>
</comment>
<evidence type="ECO:0000256" key="4">
    <source>
        <dbReference type="ARBA" id="ARBA00022692"/>
    </source>
</evidence>
<feature type="transmembrane region" description="Helical" evidence="13">
    <location>
        <begin position="85"/>
        <end position="104"/>
    </location>
</feature>
<name>A0AAN8JV78_PATCE</name>
<keyword evidence="9" id="KW-0443">Lipid metabolism</keyword>
<organism evidence="14 15">
    <name type="scientific">Patella caerulea</name>
    <name type="common">Rayed Mediterranean limpet</name>
    <dbReference type="NCBI Taxonomy" id="87958"/>
    <lineage>
        <taxon>Eukaryota</taxon>
        <taxon>Metazoa</taxon>
        <taxon>Spiralia</taxon>
        <taxon>Lophotrochozoa</taxon>
        <taxon>Mollusca</taxon>
        <taxon>Gastropoda</taxon>
        <taxon>Patellogastropoda</taxon>
        <taxon>Patelloidea</taxon>
        <taxon>Patellidae</taxon>
        <taxon>Patella</taxon>
    </lineage>
</organism>
<protein>
    <recommendedName>
        <fullName evidence="16">Ergosterol biosynthetic protein 28</fullName>
    </recommendedName>
</protein>
<keyword evidence="7 13" id="KW-1133">Transmembrane helix</keyword>
<evidence type="ECO:0000256" key="3">
    <source>
        <dbReference type="ARBA" id="ARBA00022516"/>
    </source>
</evidence>
<dbReference type="GO" id="GO:0005789">
    <property type="term" value="C:endoplasmic reticulum membrane"/>
    <property type="evidence" value="ECO:0007669"/>
    <property type="project" value="UniProtKB-SubCell"/>
</dbReference>
<keyword evidence="11" id="KW-1207">Sterol metabolism</keyword>
<evidence type="ECO:0000256" key="1">
    <source>
        <dbReference type="ARBA" id="ARBA00004477"/>
    </source>
</evidence>
<feature type="transmembrane region" description="Helical" evidence="13">
    <location>
        <begin position="110"/>
        <end position="134"/>
    </location>
</feature>
<evidence type="ECO:0000256" key="10">
    <source>
        <dbReference type="ARBA" id="ARBA00023136"/>
    </source>
</evidence>
<dbReference type="PANTHER" id="PTHR15451:SF19">
    <property type="entry name" value="ERGOSTEROL BIOSYNTHETIC PROTEIN 28 HOMOLOG"/>
    <property type="match status" value="1"/>
</dbReference>
<dbReference type="Proteomes" id="UP001347796">
    <property type="component" value="Unassembled WGS sequence"/>
</dbReference>
<sequence>MATEVFAERYMRYLRVWIGFVAIMALGNTVQCFVDPQLLKSKLYTVTPSNVNGLVARLFGVWTLLSGVLRFYCAVDIYNKALYNLTYLSFYLALGHFVSEVLLFKSAGFTVGVMAPLLVSSLSILTMSIGYLYLDRRSSMDTSDENKSLAAKLRSGKYKRKD</sequence>
<evidence type="ECO:0000256" key="8">
    <source>
        <dbReference type="ARBA" id="ARBA00023011"/>
    </source>
</evidence>
<evidence type="ECO:0000313" key="15">
    <source>
        <dbReference type="Proteomes" id="UP001347796"/>
    </source>
</evidence>
<dbReference type="AlphaFoldDB" id="A0AAN8JV78"/>
<comment type="subcellular location">
    <subcellularLocation>
        <location evidence="1">Endoplasmic reticulum membrane</location>
        <topology evidence="1">Multi-pass membrane protein</topology>
    </subcellularLocation>
</comment>
<dbReference type="EMBL" id="JAZGQO010000007">
    <property type="protein sequence ID" value="KAK6183486.1"/>
    <property type="molecule type" value="Genomic_DNA"/>
</dbReference>
<evidence type="ECO:0000256" key="2">
    <source>
        <dbReference type="ARBA" id="ARBA00005377"/>
    </source>
</evidence>
<feature type="transmembrane region" description="Helical" evidence="13">
    <location>
        <begin position="12"/>
        <end position="34"/>
    </location>
</feature>
<proteinExistence type="inferred from homology"/>
<keyword evidence="8" id="KW-0756">Sterol biosynthesis</keyword>
<keyword evidence="12" id="KW-0753">Steroid metabolism</keyword>
<evidence type="ECO:0008006" key="16">
    <source>
        <dbReference type="Google" id="ProtNLM"/>
    </source>
</evidence>
<dbReference type="Pfam" id="PF03694">
    <property type="entry name" value="Erg28"/>
    <property type="match status" value="1"/>
</dbReference>
<dbReference type="InterPro" id="IPR005352">
    <property type="entry name" value="Erg28"/>
</dbReference>
<evidence type="ECO:0000256" key="12">
    <source>
        <dbReference type="ARBA" id="ARBA00023221"/>
    </source>
</evidence>
<evidence type="ECO:0000256" key="9">
    <source>
        <dbReference type="ARBA" id="ARBA00023098"/>
    </source>
</evidence>
<dbReference type="GO" id="GO:0016126">
    <property type="term" value="P:sterol biosynthetic process"/>
    <property type="evidence" value="ECO:0007669"/>
    <property type="project" value="UniProtKB-KW"/>
</dbReference>
<dbReference type="PANTHER" id="PTHR15451">
    <property type="entry name" value="ERGOSTEROL BIOSYNTHETIC PROTEIN 28-RELATED"/>
    <property type="match status" value="1"/>
</dbReference>
<keyword evidence="6" id="KW-0752">Steroid biosynthesis</keyword>